<evidence type="ECO:0000313" key="2">
    <source>
        <dbReference type="EMBL" id="GBH34194.1"/>
    </source>
</evidence>
<dbReference type="AlphaFoldDB" id="A0A2S2KRF8"/>
<protein>
    <submittedName>
        <fullName evidence="2">Uncharacterized protein</fullName>
    </submittedName>
</protein>
<reference evidence="2 3" key="1">
    <citation type="submission" date="2018-05" db="EMBL/GenBank/DDBJ databases">
        <title>genome sequencing of Nitrosopumilus sp. NM25.</title>
        <authorList>
            <person name="Mori K."/>
            <person name="Nakagawa T."/>
        </authorList>
    </citation>
    <scope>NUCLEOTIDE SEQUENCE [LARGE SCALE GENOMIC DNA]</scope>
    <source>
        <strain evidence="2 3">NM25</strain>
    </source>
</reference>
<comment type="caution">
    <text evidence="2">The sequence shown here is derived from an EMBL/GenBank/DDBJ whole genome shotgun (WGS) entry which is preliminary data.</text>
</comment>
<evidence type="ECO:0000256" key="1">
    <source>
        <dbReference type="SAM" id="Coils"/>
    </source>
</evidence>
<keyword evidence="1" id="KW-0175">Coiled coil</keyword>
<dbReference type="Proteomes" id="UP000245829">
    <property type="component" value="Unassembled WGS sequence"/>
</dbReference>
<keyword evidence="3" id="KW-1185">Reference proteome</keyword>
<proteinExistence type="predicted"/>
<sequence>MLNQIRGGEYKIMKVKLTVFVAVLTASLLLAGPSHAFAASSPSSRILAIVPTSVENIHSVIFEVCASDTVNMRAPEVIINSLAEVKNVKLSKVIAKGTCTTNAAQLSAFDPANIKIKVIDKSKLNTMVDQAEKNLIKIKSDISKTNAELQGLLDNIPGNTPTKKDDIAKINDLTSKLSELRMQLKDVRSEYHRLLYILKGN</sequence>
<name>A0A2S2KRF8_9ARCH</name>
<feature type="coiled-coil region" evidence="1">
    <location>
        <begin position="121"/>
        <end position="190"/>
    </location>
</feature>
<accession>A0A2S2KRF8</accession>
<organism evidence="2 3">
    <name type="scientific">Nitrosopumilus zosterae</name>
    <dbReference type="NCBI Taxonomy" id="718286"/>
    <lineage>
        <taxon>Archaea</taxon>
        <taxon>Nitrososphaerota</taxon>
        <taxon>Nitrososphaeria</taxon>
        <taxon>Nitrosopumilales</taxon>
        <taxon>Nitrosopumilaceae</taxon>
        <taxon>Nitrosopumilus</taxon>
    </lineage>
</organism>
<gene>
    <name evidence="2" type="ORF">NZNM25_09850</name>
</gene>
<dbReference type="EMBL" id="BGKI01000004">
    <property type="protein sequence ID" value="GBH34194.1"/>
    <property type="molecule type" value="Genomic_DNA"/>
</dbReference>
<evidence type="ECO:0000313" key="3">
    <source>
        <dbReference type="Proteomes" id="UP000245829"/>
    </source>
</evidence>